<keyword evidence="5" id="KW-1185">Reference proteome</keyword>
<dbReference type="PANTHER" id="PTHR10655">
    <property type="entry name" value="LYSOPHOSPHOLIPASE-RELATED"/>
    <property type="match status" value="1"/>
</dbReference>
<feature type="region of interest" description="Disordered" evidence="2">
    <location>
        <begin position="83"/>
        <end position="123"/>
    </location>
</feature>
<proteinExistence type="inferred from homology"/>
<feature type="domain" description="Phospholipase/carboxylesterase/thioesterase" evidence="3">
    <location>
        <begin position="26"/>
        <end position="262"/>
    </location>
</feature>
<dbReference type="GO" id="GO:0008474">
    <property type="term" value="F:palmitoyl-(protein) hydrolase activity"/>
    <property type="evidence" value="ECO:0007669"/>
    <property type="project" value="TreeGrafter"/>
</dbReference>
<organism evidence="4 5">
    <name type="scientific">Pyrenophora seminiperda CCB06</name>
    <dbReference type="NCBI Taxonomy" id="1302712"/>
    <lineage>
        <taxon>Eukaryota</taxon>
        <taxon>Fungi</taxon>
        <taxon>Dikarya</taxon>
        <taxon>Ascomycota</taxon>
        <taxon>Pezizomycotina</taxon>
        <taxon>Dothideomycetes</taxon>
        <taxon>Pleosporomycetidae</taxon>
        <taxon>Pleosporales</taxon>
        <taxon>Pleosporineae</taxon>
        <taxon>Pleosporaceae</taxon>
        <taxon>Pyrenophora</taxon>
    </lineage>
</organism>
<dbReference type="EMBL" id="KE747839">
    <property type="protein sequence ID" value="RMZ73296.1"/>
    <property type="molecule type" value="Genomic_DNA"/>
</dbReference>
<dbReference type="AlphaFoldDB" id="A0A3M7MFI7"/>
<dbReference type="InterPro" id="IPR003140">
    <property type="entry name" value="PLipase/COase/thioEstase"/>
</dbReference>
<dbReference type="Pfam" id="PF02230">
    <property type="entry name" value="Abhydrolase_2"/>
    <property type="match status" value="1"/>
</dbReference>
<evidence type="ECO:0000256" key="2">
    <source>
        <dbReference type="SAM" id="MobiDB-lite"/>
    </source>
</evidence>
<feature type="compositionally biased region" description="Polar residues" evidence="2">
    <location>
        <begin position="103"/>
        <end position="114"/>
    </location>
</feature>
<dbReference type="GO" id="GO:0052689">
    <property type="term" value="F:carboxylic ester hydrolase activity"/>
    <property type="evidence" value="ECO:0007669"/>
    <property type="project" value="TreeGrafter"/>
</dbReference>
<protein>
    <submittedName>
        <fullName evidence="4">Phospholipase carboxylesterase</fullName>
    </submittedName>
</protein>
<dbReference type="Gene3D" id="3.40.50.1820">
    <property type="entry name" value="alpha/beta hydrolase"/>
    <property type="match status" value="1"/>
</dbReference>
<gene>
    <name evidence="4" type="ORF">GMOD_00009113</name>
</gene>
<name>A0A3M7MFI7_9PLEO</name>
<reference evidence="4 5" key="1">
    <citation type="journal article" date="2014" name="PLoS ONE">
        <title>De novo Genome Assembly of the Fungal Plant Pathogen Pyrenophora semeniperda.</title>
        <authorList>
            <person name="Soliai M.M."/>
            <person name="Meyer S.E."/>
            <person name="Udall J.A."/>
            <person name="Elzinga D.E."/>
            <person name="Hermansen R.A."/>
            <person name="Bodily P.M."/>
            <person name="Hart A.A."/>
            <person name="Coleman C.E."/>
        </authorList>
    </citation>
    <scope>NUCLEOTIDE SEQUENCE [LARGE SCALE GENOMIC DNA]</scope>
    <source>
        <strain evidence="4 5">CCB06</strain>
        <tissue evidence="4">Mycelium</tissue>
    </source>
</reference>
<feature type="region of interest" description="Disordered" evidence="2">
    <location>
        <begin position="1"/>
        <end position="33"/>
    </location>
</feature>
<sequence length="268" mass="30536">MQPRPDHQYVPDRTSSQNDLPIPPHTIQPTGPHKHTVIFLHGRGSDAETFASEIFESQDSSSRFFTDIFPSVKWLFPRAPFRFPEREDDDESRRTDAKEETSEAQWFNMTSPQRPQEDREKQKPNLWKSVDLVMETAKQEIDIVGMQHVVLAGISQGCATGIFTLLATGMQVGGFVGLCGWLPLAEELKSIMHVPGREQDVTKMPVLLQHCRDDQVVPVENGEDLRKRLEEIGMQVEWDCFDEGGHWLHKPEGMDGVVRFIQDIFNGV</sequence>
<evidence type="ECO:0000313" key="4">
    <source>
        <dbReference type="EMBL" id="RMZ73296.1"/>
    </source>
</evidence>
<dbReference type="OrthoDB" id="2418081at2759"/>
<dbReference type="InterPro" id="IPR050565">
    <property type="entry name" value="LYPA1-2/EST-like"/>
</dbReference>
<evidence type="ECO:0000256" key="1">
    <source>
        <dbReference type="ARBA" id="ARBA00006499"/>
    </source>
</evidence>
<feature type="compositionally biased region" description="Basic and acidic residues" evidence="2">
    <location>
        <begin position="91"/>
        <end position="101"/>
    </location>
</feature>
<dbReference type="GO" id="GO:0005737">
    <property type="term" value="C:cytoplasm"/>
    <property type="evidence" value="ECO:0007669"/>
    <property type="project" value="TreeGrafter"/>
</dbReference>
<evidence type="ECO:0000313" key="5">
    <source>
        <dbReference type="Proteomes" id="UP000265663"/>
    </source>
</evidence>
<evidence type="ECO:0000259" key="3">
    <source>
        <dbReference type="Pfam" id="PF02230"/>
    </source>
</evidence>
<accession>A0A3M7MFI7</accession>
<feature type="compositionally biased region" description="Basic and acidic residues" evidence="2">
    <location>
        <begin position="1"/>
        <end position="10"/>
    </location>
</feature>
<comment type="similarity">
    <text evidence="1">Belongs to the AB hydrolase superfamily. AB hydrolase 2 family.</text>
</comment>
<dbReference type="SUPFAM" id="SSF53474">
    <property type="entry name" value="alpha/beta-Hydrolases"/>
    <property type="match status" value="1"/>
</dbReference>
<dbReference type="Proteomes" id="UP000265663">
    <property type="component" value="Unassembled WGS sequence"/>
</dbReference>
<dbReference type="PANTHER" id="PTHR10655:SF63">
    <property type="entry name" value="PHOSPHOLIPASE_CARBOXYLESTERASE_THIOESTERASE DOMAIN-CONTAINING PROTEIN"/>
    <property type="match status" value="1"/>
</dbReference>
<dbReference type="InterPro" id="IPR029058">
    <property type="entry name" value="AB_hydrolase_fold"/>
</dbReference>